<keyword evidence="1" id="KW-0472">Membrane</keyword>
<proteinExistence type="predicted"/>
<feature type="transmembrane region" description="Helical" evidence="1">
    <location>
        <begin position="81"/>
        <end position="102"/>
    </location>
</feature>
<keyword evidence="1" id="KW-0812">Transmembrane</keyword>
<dbReference type="EMBL" id="CAJNOV010013749">
    <property type="protein sequence ID" value="CAF1531290.1"/>
    <property type="molecule type" value="Genomic_DNA"/>
</dbReference>
<comment type="caution">
    <text evidence="3">The sequence shown here is derived from an EMBL/GenBank/DDBJ whole genome shotgun (WGS) entry which is preliminary data.</text>
</comment>
<dbReference type="Proteomes" id="UP000681967">
    <property type="component" value="Unassembled WGS sequence"/>
</dbReference>
<name>A0A816AHW7_9BILA</name>
<evidence type="ECO:0000313" key="7">
    <source>
        <dbReference type="EMBL" id="CAF4075584.1"/>
    </source>
</evidence>
<dbReference type="Proteomes" id="UP000663855">
    <property type="component" value="Unassembled WGS sequence"/>
</dbReference>
<sequence length="235" mass="26983">MSNQLYEHNNQEIVTVENIGVIIGRQKTTVELGEIRDTTEVTFIRNTYPAQYNHVVTNMNTINYQTNTENKRIMRGGHFFLYRYVIIFALILCFVFGIASIYAKPCAVVPFLLTVLYLALSIFNIAVFIRNRPVINPILTQKVNRGLLDGMINRFFVVPINATVLTGILAVFINPGAILDAVRRENVQLTEIKVMLYDDRYQSRSYFPKEIIIHIFVFFIMFILAIVFVGTTVSK</sequence>
<feature type="transmembrane region" description="Helical" evidence="1">
    <location>
        <begin position="108"/>
        <end position="130"/>
    </location>
</feature>
<evidence type="ECO:0000313" key="4">
    <source>
        <dbReference type="EMBL" id="CAF2200085.1"/>
    </source>
</evidence>
<dbReference type="Proteomes" id="UP000663834">
    <property type="component" value="Unassembled WGS sequence"/>
</dbReference>
<reference evidence="3" key="1">
    <citation type="submission" date="2021-02" db="EMBL/GenBank/DDBJ databases">
        <authorList>
            <person name="Nowell W R."/>
        </authorList>
    </citation>
    <scope>NUCLEOTIDE SEQUENCE</scope>
</reference>
<dbReference type="Proteomes" id="UP000681720">
    <property type="component" value="Unassembled WGS sequence"/>
</dbReference>
<dbReference type="EMBL" id="CAJOBH010002362">
    <property type="protein sequence ID" value="CAF3902646.1"/>
    <property type="molecule type" value="Genomic_DNA"/>
</dbReference>
<feature type="transmembrane region" description="Helical" evidence="1">
    <location>
        <begin position="211"/>
        <end position="233"/>
    </location>
</feature>
<dbReference type="Proteomes" id="UP000663824">
    <property type="component" value="Unassembled WGS sequence"/>
</dbReference>
<organism evidence="3 8">
    <name type="scientific">Rotaria magnacalcarata</name>
    <dbReference type="NCBI Taxonomy" id="392030"/>
    <lineage>
        <taxon>Eukaryota</taxon>
        <taxon>Metazoa</taxon>
        <taxon>Spiralia</taxon>
        <taxon>Gnathifera</taxon>
        <taxon>Rotifera</taxon>
        <taxon>Eurotatoria</taxon>
        <taxon>Bdelloidea</taxon>
        <taxon>Philodinida</taxon>
        <taxon>Philodinidae</taxon>
        <taxon>Rotaria</taxon>
    </lineage>
</organism>
<evidence type="ECO:0000313" key="3">
    <source>
        <dbReference type="EMBL" id="CAF1598348.1"/>
    </source>
</evidence>
<dbReference type="OrthoDB" id="10028567at2759"/>
<dbReference type="EMBL" id="CAJNOW010011501">
    <property type="protein sequence ID" value="CAF1598348.1"/>
    <property type="molecule type" value="Genomic_DNA"/>
</dbReference>
<dbReference type="AlphaFoldDB" id="A0A816AHW7"/>
<evidence type="ECO:0000313" key="5">
    <source>
        <dbReference type="EMBL" id="CAF3892266.1"/>
    </source>
</evidence>
<gene>
    <name evidence="6" type="ORF">BYL167_LOCUS8548</name>
    <name evidence="2" type="ORF">CJN711_LOCUS29059</name>
    <name evidence="5" type="ORF">GIL414_LOCUS6110</name>
    <name evidence="3" type="ORF">KQP761_LOCUS21969</name>
    <name evidence="4" type="ORF">MBJ925_LOCUS35336</name>
    <name evidence="7" type="ORF">SMN809_LOCUS16002</name>
</gene>
<evidence type="ECO:0000313" key="2">
    <source>
        <dbReference type="EMBL" id="CAF1531290.1"/>
    </source>
</evidence>
<feature type="transmembrane region" description="Helical" evidence="1">
    <location>
        <begin position="151"/>
        <end position="173"/>
    </location>
</feature>
<keyword evidence="1" id="KW-1133">Transmembrane helix</keyword>
<evidence type="ECO:0000256" key="1">
    <source>
        <dbReference type="SAM" id="Phobius"/>
    </source>
</evidence>
<accession>A0A816AHW7</accession>
<evidence type="ECO:0000313" key="8">
    <source>
        <dbReference type="Proteomes" id="UP000663834"/>
    </source>
</evidence>
<dbReference type="Proteomes" id="UP000676336">
    <property type="component" value="Unassembled WGS sequence"/>
</dbReference>
<dbReference type="EMBL" id="CAJNRE010019513">
    <property type="protein sequence ID" value="CAF2200085.1"/>
    <property type="molecule type" value="Genomic_DNA"/>
</dbReference>
<dbReference type="EMBL" id="CAJOBI010007029">
    <property type="protein sequence ID" value="CAF4075584.1"/>
    <property type="molecule type" value="Genomic_DNA"/>
</dbReference>
<dbReference type="EMBL" id="CAJOBJ010001704">
    <property type="protein sequence ID" value="CAF3892266.1"/>
    <property type="molecule type" value="Genomic_DNA"/>
</dbReference>
<evidence type="ECO:0000313" key="6">
    <source>
        <dbReference type="EMBL" id="CAF3902646.1"/>
    </source>
</evidence>
<protein>
    <submittedName>
        <fullName evidence="3">Uncharacterized protein</fullName>
    </submittedName>
</protein>